<name>A0A6J8BRP8_MYTCO</name>
<protein>
    <submittedName>
        <fullName evidence="1">Uncharacterized protein</fullName>
    </submittedName>
</protein>
<dbReference type="AlphaFoldDB" id="A0A6J8BRP8"/>
<organism evidence="1 2">
    <name type="scientific">Mytilus coruscus</name>
    <name type="common">Sea mussel</name>
    <dbReference type="NCBI Taxonomy" id="42192"/>
    <lineage>
        <taxon>Eukaryota</taxon>
        <taxon>Metazoa</taxon>
        <taxon>Spiralia</taxon>
        <taxon>Lophotrochozoa</taxon>
        <taxon>Mollusca</taxon>
        <taxon>Bivalvia</taxon>
        <taxon>Autobranchia</taxon>
        <taxon>Pteriomorphia</taxon>
        <taxon>Mytilida</taxon>
        <taxon>Mytiloidea</taxon>
        <taxon>Mytilidae</taxon>
        <taxon>Mytilinae</taxon>
        <taxon>Mytilus</taxon>
    </lineage>
</organism>
<sequence length="311" mass="36225">MNFRFPLRQKSTELSDSVYNQEKINNLLWVFKEEASLILLFLNSLEEIFLYESLGSLYEQNPDYMVTLGGCANDNTRTTRRALQPKCIPDRPLTKMYLLKLETTRKRQPINQTLWLVHDRLVGISDGSKDLLRLAKKLSYLPCVGIAVPMSPNTYTGHIFCFLPLPVPDISMTKLPVHVNGTFALSQNRQNLKWGDKFTVSYKEDSVQWNELLISEVLPKVYNDVIVSITKIWNDNMLIFRCIPDPEKVDYRFKECVRKLFRNIRDVPFLHTESSGDKWIRWQDAVFPIFTENTGKTCKMMNDLSEKPETQ</sequence>
<accession>A0A6J8BRP8</accession>
<dbReference type="PANTHER" id="PTHR46919:SF2">
    <property type="entry name" value="SACSIN"/>
    <property type="match status" value="1"/>
</dbReference>
<gene>
    <name evidence="1" type="ORF">MCOR_22048</name>
</gene>
<reference evidence="1 2" key="1">
    <citation type="submission" date="2020-06" db="EMBL/GenBank/DDBJ databases">
        <authorList>
            <person name="Li R."/>
            <person name="Bekaert M."/>
        </authorList>
    </citation>
    <scope>NUCLEOTIDE SEQUENCE [LARGE SCALE GENOMIC DNA]</scope>
    <source>
        <strain evidence="2">wild</strain>
    </source>
</reference>
<dbReference type="PANTHER" id="PTHR46919">
    <property type="entry name" value="ZINC FINGER, C3HC4 TYPE (RING FINGER) FAMILY PROTEIN"/>
    <property type="match status" value="1"/>
</dbReference>
<keyword evidence="2" id="KW-1185">Reference proteome</keyword>
<dbReference type="OrthoDB" id="1262810at2759"/>
<evidence type="ECO:0000313" key="1">
    <source>
        <dbReference type="EMBL" id="CAC5386638.1"/>
    </source>
</evidence>
<proteinExistence type="predicted"/>
<dbReference type="Proteomes" id="UP000507470">
    <property type="component" value="Unassembled WGS sequence"/>
</dbReference>
<evidence type="ECO:0000313" key="2">
    <source>
        <dbReference type="Proteomes" id="UP000507470"/>
    </source>
</evidence>
<dbReference type="EMBL" id="CACVKT020003886">
    <property type="protein sequence ID" value="CAC5386638.1"/>
    <property type="molecule type" value="Genomic_DNA"/>
</dbReference>